<dbReference type="PANTHER" id="PTHR33324:SF2">
    <property type="entry name" value="MYB_SANT-LIKE DNA-BINDING DOMAIN-CONTAINING PROTEIN"/>
    <property type="match status" value="1"/>
</dbReference>
<evidence type="ECO:0000313" key="3">
    <source>
        <dbReference type="Proteomes" id="UP001165083"/>
    </source>
</evidence>
<dbReference type="OrthoDB" id="96345at2759"/>
<protein>
    <submittedName>
        <fullName evidence="2">Unnamed protein product</fullName>
    </submittedName>
</protein>
<keyword evidence="3" id="KW-1185">Reference proteome</keyword>
<evidence type="ECO:0000256" key="1">
    <source>
        <dbReference type="SAM" id="MobiDB-lite"/>
    </source>
</evidence>
<sequence length="250" mass="28306">MKSWDDDGVGGGPSSMEVLLKWLSMSGNAMRWRRSAGKGDGSRIEMTNEIYDMLLSYGIYYRSLGGIGSKLWLLEHQLDQAENWLKSRGLRHFDVSRKTEDAVLHMCPYYPEIKPLLRPKRAAPIEPVARATSYSSEESDTDARDDAGCYSSSDDDVELPKVGSKRPAGGPHAPDQDNKRARLQDQLDKVKLEDTKCVAVLEAEPNERREFFKLELQIKRDQAILVRAKARKEMMDIGIPLNEINRLLPL</sequence>
<dbReference type="PANTHER" id="PTHR33324">
    <property type="entry name" value="EXPRESSED PROTEIN"/>
    <property type="match status" value="1"/>
</dbReference>
<dbReference type="EMBL" id="BSXW01000116">
    <property type="protein sequence ID" value="GMF12395.1"/>
    <property type="molecule type" value="Genomic_DNA"/>
</dbReference>
<name>A0A9W6TGZ5_9STRA</name>
<dbReference type="AlphaFoldDB" id="A0A9W6TGZ5"/>
<organism evidence="2 3">
    <name type="scientific">Phytophthora lilii</name>
    <dbReference type="NCBI Taxonomy" id="2077276"/>
    <lineage>
        <taxon>Eukaryota</taxon>
        <taxon>Sar</taxon>
        <taxon>Stramenopiles</taxon>
        <taxon>Oomycota</taxon>
        <taxon>Peronosporomycetes</taxon>
        <taxon>Peronosporales</taxon>
        <taxon>Peronosporaceae</taxon>
        <taxon>Phytophthora</taxon>
    </lineage>
</organism>
<feature type="region of interest" description="Disordered" evidence="1">
    <location>
        <begin position="129"/>
        <end position="180"/>
    </location>
</feature>
<accession>A0A9W6TGZ5</accession>
<evidence type="ECO:0000313" key="2">
    <source>
        <dbReference type="EMBL" id="GMF12395.1"/>
    </source>
</evidence>
<dbReference type="Proteomes" id="UP001165083">
    <property type="component" value="Unassembled WGS sequence"/>
</dbReference>
<reference evidence="2" key="1">
    <citation type="submission" date="2023-04" db="EMBL/GenBank/DDBJ databases">
        <title>Phytophthora lilii NBRC 32176.</title>
        <authorList>
            <person name="Ichikawa N."/>
            <person name="Sato H."/>
            <person name="Tonouchi N."/>
        </authorList>
    </citation>
    <scope>NUCLEOTIDE SEQUENCE</scope>
    <source>
        <strain evidence="2">NBRC 32176</strain>
    </source>
</reference>
<gene>
    <name evidence="2" type="ORF">Plil01_000301300</name>
</gene>
<comment type="caution">
    <text evidence="2">The sequence shown here is derived from an EMBL/GenBank/DDBJ whole genome shotgun (WGS) entry which is preliminary data.</text>
</comment>
<proteinExistence type="predicted"/>